<dbReference type="EMBL" id="MPVP01001030">
    <property type="protein sequence ID" value="OMC75905.1"/>
    <property type="molecule type" value="Genomic_DNA"/>
</dbReference>
<evidence type="ECO:0000313" key="4">
    <source>
        <dbReference type="Proteomes" id="UP000187158"/>
    </source>
</evidence>
<protein>
    <recommendedName>
        <fullName evidence="1">TerD domain-containing protein</fullName>
    </recommendedName>
</protein>
<reference evidence="3 4" key="1">
    <citation type="submission" date="2016-11" db="EMBL/GenBank/DDBJ databases">
        <title>Paenibacillus species isolates.</title>
        <authorList>
            <person name="Beno S.M."/>
        </authorList>
    </citation>
    <scope>NUCLEOTIDE SEQUENCE [LARGE SCALE GENOMIC DNA]</scope>
    <source>
        <strain evidence="3 4">FSL H7-0433</strain>
    </source>
</reference>
<dbReference type="RefSeq" id="WP_144024656.1">
    <property type="nucleotide sequence ID" value="NZ_MPVP01000102.1"/>
</dbReference>
<comment type="caution">
    <text evidence="3">The sequence shown here is derived from an EMBL/GenBank/DDBJ whole genome shotgun (WGS) entry which is preliminary data.</text>
</comment>
<evidence type="ECO:0000313" key="2">
    <source>
        <dbReference type="EMBL" id="OMC75905.1"/>
    </source>
</evidence>
<dbReference type="Proteomes" id="UP000187158">
    <property type="component" value="Unassembled WGS sequence"/>
</dbReference>
<dbReference type="InterPro" id="IPR003325">
    <property type="entry name" value="TerD"/>
</dbReference>
<feature type="domain" description="TerD" evidence="1">
    <location>
        <begin position="1"/>
        <end position="22"/>
    </location>
</feature>
<name>A0ABX3GPK0_9BACL</name>
<evidence type="ECO:0000313" key="3">
    <source>
        <dbReference type="EMBL" id="OMD32266.1"/>
    </source>
</evidence>
<dbReference type="Pfam" id="PF02342">
    <property type="entry name" value="TerD"/>
    <property type="match status" value="1"/>
</dbReference>
<evidence type="ECO:0000259" key="1">
    <source>
        <dbReference type="Pfam" id="PF02342"/>
    </source>
</evidence>
<organism evidence="3 4">
    <name type="scientific">Paenibacillus odorifer</name>
    <dbReference type="NCBI Taxonomy" id="189426"/>
    <lineage>
        <taxon>Bacteria</taxon>
        <taxon>Bacillati</taxon>
        <taxon>Bacillota</taxon>
        <taxon>Bacilli</taxon>
        <taxon>Bacillales</taxon>
        <taxon>Paenibacillaceae</taxon>
        <taxon>Paenibacillus</taxon>
    </lineage>
</organism>
<keyword evidence="4" id="KW-1185">Reference proteome</keyword>
<proteinExistence type="predicted"/>
<accession>A0ABX3GPK0</accession>
<dbReference type="EMBL" id="MPVP01000102">
    <property type="protein sequence ID" value="OMD32266.1"/>
    <property type="molecule type" value="Genomic_DNA"/>
</dbReference>
<gene>
    <name evidence="3" type="ORF">BSO21_16710</name>
    <name evidence="2" type="ORF">BSO21_36030</name>
</gene>
<sequence length="25" mass="2776">EWKFNAIGSGYKDGLSGLTRDYGLQ</sequence>
<feature type="non-terminal residue" evidence="3">
    <location>
        <position position="1"/>
    </location>
</feature>